<feature type="signal peptide" evidence="3">
    <location>
        <begin position="1"/>
        <end position="23"/>
    </location>
</feature>
<keyword evidence="2 3" id="KW-0378">Hydrolase</keyword>
<evidence type="ECO:0000259" key="4">
    <source>
        <dbReference type="Pfam" id="PF00135"/>
    </source>
</evidence>
<dbReference type="InterPro" id="IPR002018">
    <property type="entry name" value="CarbesteraseB"/>
</dbReference>
<feature type="chain" id="PRO_5045012066" description="Carboxylic ester hydrolase" evidence="3">
    <location>
        <begin position="24"/>
        <end position="553"/>
    </location>
</feature>
<protein>
    <recommendedName>
        <fullName evidence="3">Carboxylic ester hydrolase</fullName>
        <ecNumber evidence="3">3.1.1.-</ecNumber>
    </recommendedName>
</protein>
<feature type="domain" description="Carboxylesterase type B" evidence="4">
    <location>
        <begin position="37"/>
        <end position="529"/>
    </location>
</feature>
<evidence type="ECO:0000313" key="6">
    <source>
        <dbReference type="Proteomes" id="UP001557485"/>
    </source>
</evidence>
<dbReference type="SUPFAM" id="SSF53474">
    <property type="entry name" value="alpha/beta-Hydrolases"/>
    <property type="match status" value="1"/>
</dbReference>
<dbReference type="EC" id="3.1.1.-" evidence="3"/>
<dbReference type="Gene3D" id="3.40.50.1820">
    <property type="entry name" value="alpha/beta hydrolase"/>
    <property type="match status" value="1"/>
</dbReference>
<proteinExistence type="inferred from homology"/>
<comment type="similarity">
    <text evidence="1 3">Belongs to the type-B carboxylesterase/lipase family.</text>
</comment>
<dbReference type="InterPro" id="IPR029058">
    <property type="entry name" value="AB_hydrolase_fold"/>
</dbReference>
<evidence type="ECO:0000256" key="1">
    <source>
        <dbReference type="ARBA" id="ARBA00005964"/>
    </source>
</evidence>
<evidence type="ECO:0000256" key="2">
    <source>
        <dbReference type="ARBA" id="ARBA00022801"/>
    </source>
</evidence>
<organism evidence="5 6">
    <name type="scientific">Zhongshania guokunii</name>
    <dbReference type="NCBI Taxonomy" id="641783"/>
    <lineage>
        <taxon>Bacteria</taxon>
        <taxon>Pseudomonadati</taxon>
        <taxon>Pseudomonadota</taxon>
        <taxon>Gammaproteobacteria</taxon>
        <taxon>Cellvibrionales</taxon>
        <taxon>Spongiibacteraceae</taxon>
        <taxon>Zhongshania</taxon>
    </lineage>
</organism>
<evidence type="ECO:0000313" key="5">
    <source>
        <dbReference type="EMBL" id="MEX1669616.1"/>
    </source>
</evidence>
<dbReference type="Proteomes" id="UP001557485">
    <property type="component" value="Unassembled WGS sequence"/>
</dbReference>
<keyword evidence="6" id="KW-1185">Reference proteome</keyword>
<evidence type="ECO:0000256" key="3">
    <source>
        <dbReference type="RuleBase" id="RU361235"/>
    </source>
</evidence>
<dbReference type="EMBL" id="JBFRYA010000009">
    <property type="protein sequence ID" value="MEX1669616.1"/>
    <property type="molecule type" value="Genomic_DNA"/>
</dbReference>
<reference evidence="5 6" key="1">
    <citation type="journal article" date="2011" name="Int. J. Syst. Evol. Microbiol.">
        <title>Zhongshania antarctica gen. nov., sp. nov. and Zhongshania guokunii sp. nov., gammaproteobacteria respectively isolated from coastal attached (fast) ice and surface seawater of the Antarctic.</title>
        <authorList>
            <person name="Li H.J."/>
            <person name="Zhang X.Y."/>
            <person name="Chen C.X."/>
            <person name="Zhang Y.J."/>
            <person name="Gao Z.M."/>
            <person name="Yu Y."/>
            <person name="Chen X.L."/>
            <person name="Chen B."/>
            <person name="Zhang Y.Z."/>
        </authorList>
    </citation>
    <scope>NUCLEOTIDE SEQUENCE [LARGE SCALE GENOMIC DNA]</scope>
    <source>
        <strain evidence="5 6">ZS6-22T</strain>
    </source>
</reference>
<dbReference type="Pfam" id="PF00135">
    <property type="entry name" value="COesterase"/>
    <property type="match status" value="1"/>
</dbReference>
<accession>A0ABV3U6R9</accession>
<dbReference type="InterPro" id="IPR050309">
    <property type="entry name" value="Type-B_Carboxylest/Lipase"/>
</dbReference>
<sequence length="553" mass="60131">MILPRFKKILITTPLLLCTTVFTASVLAERDKQSIEAPIVKTGEGRLQGHVSKGVYEFLGVHYGASTEGGARFLPSNKPDKWKGVRKADTKGDRCPQPEVNMPGEMATVLSFSDLPTSEDCLVLDLWTPGVADEKARPVMVWLHGGGYFVGSGGDKYYHGSNLARGNDVIVVSLNHRLNAFGFFDLGDKAGSKYQASGNVGMLDIVRALEWVQENITKFGGDPNNVTVFGQSGGAGKVSNLLAMPQAKGLFHKAILQSGANPTIRGKAESAEVSKKLYEILGVESGDVKALQAMPADVIVKAAAKMGLLPFGPHIDGKVITQSPFDPAPSTYQGDVPIMLGYTKDEATNVFLTDPSWDKMTDADLTVRANMVVPPHNVKEVIALYRKKAPKDKPMHLWSSMVTDQMFASNTIVVAERKAAAGNAPVYMYKIDWETPVLGGKLRSPHAVELPLVFDTVYTAEGLVGNGERAENMAKVMSQSFAAFARSGNPNTLGLPEWKPYTLQHREVLVFDDQIKVISNPNSEVREFWQNILKEKASGTTAITDAFNAKKFD</sequence>
<keyword evidence="3" id="KW-0732">Signal</keyword>
<dbReference type="InterPro" id="IPR019826">
    <property type="entry name" value="Carboxylesterase_B_AS"/>
</dbReference>
<dbReference type="PANTHER" id="PTHR11559">
    <property type="entry name" value="CARBOXYLESTERASE"/>
    <property type="match status" value="1"/>
</dbReference>
<name>A0ABV3U6R9_9GAMM</name>
<comment type="caution">
    <text evidence="5">The sequence shown here is derived from an EMBL/GenBank/DDBJ whole genome shotgun (WGS) entry which is preliminary data.</text>
</comment>
<dbReference type="RefSeq" id="WP_368381883.1">
    <property type="nucleotide sequence ID" value="NZ_JBFRYA010000009.1"/>
</dbReference>
<dbReference type="PROSITE" id="PS00122">
    <property type="entry name" value="CARBOXYLESTERASE_B_1"/>
    <property type="match status" value="1"/>
</dbReference>
<gene>
    <name evidence="5" type="ORF">AB4876_11910</name>
</gene>